<reference evidence="2 3" key="1">
    <citation type="submission" date="2020-11" db="EMBL/GenBank/DDBJ databases">
        <title>Pseudonocardia abyssalis sp. nov. and Pseudonocardia oceani sp. nov., description and phylogenomic analysis of two novel actinomycetes isolated from the deep Southern Ocean.</title>
        <authorList>
            <person name="Parra J."/>
        </authorList>
    </citation>
    <scope>NUCLEOTIDE SEQUENCE [LARGE SCALE GENOMIC DNA]</scope>
    <source>
        <strain evidence="2 3">KRD-168</strain>
    </source>
</reference>
<dbReference type="Proteomes" id="UP000694287">
    <property type="component" value="Unassembled WGS sequence"/>
</dbReference>
<dbReference type="EMBL" id="JADQDK010000001">
    <property type="protein sequence ID" value="MBW0134887.1"/>
    <property type="molecule type" value="Genomic_DNA"/>
</dbReference>
<proteinExistence type="predicted"/>
<sequence length="201" mass="21867">MARLHVDQLPVGLFPSLGACFVARWHQAHIDSEHGVALVRHEPADDGEQVAGFLVGAVDRGAFRVELLTRHRRALLMYGAGALLVRPRVLARFLRTRSAAYLRRLRRPRIAGTTLGTAVADLTAIAVAPRLHRGGAGRALTAEFLRICAAGGATHIEVVADGAASGFYERTGWRCGRTATARDGRSLRWFSVDLRDGGRDR</sequence>
<dbReference type="PROSITE" id="PS51257">
    <property type="entry name" value="PROKAR_LIPOPROTEIN"/>
    <property type="match status" value="1"/>
</dbReference>
<dbReference type="Pfam" id="PF13673">
    <property type="entry name" value="Acetyltransf_10"/>
    <property type="match status" value="1"/>
</dbReference>
<dbReference type="RefSeq" id="WP_218601309.1">
    <property type="nucleotide sequence ID" value="NZ_JADQDJ010000017.1"/>
</dbReference>
<organism evidence="2 3">
    <name type="scientific">Pseudonocardia abyssalis</name>
    <dbReference type="NCBI Taxonomy" id="2792008"/>
    <lineage>
        <taxon>Bacteria</taxon>
        <taxon>Bacillati</taxon>
        <taxon>Actinomycetota</taxon>
        <taxon>Actinomycetes</taxon>
        <taxon>Pseudonocardiales</taxon>
        <taxon>Pseudonocardiaceae</taxon>
        <taxon>Pseudonocardia</taxon>
    </lineage>
</organism>
<dbReference type="InterPro" id="IPR000182">
    <property type="entry name" value="GNAT_dom"/>
</dbReference>
<evidence type="ECO:0000313" key="3">
    <source>
        <dbReference type="Proteomes" id="UP000694287"/>
    </source>
</evidence>
<accession>A0ABS6URJ8</accession>
<name>A0ABS6URJ8_9PSEU</name>
<feature type="domain" description="N-acetyltransferase" evidence="1">
    <location>
        <begin position="63"/>
        <end position="195"/>
    </location>
</feature>
<dbReference type="PROSITE" id="PS51186">
    <property type="entry name" value="GNAT"/>
    <property type="match status" value="1"/>
</dbReference>
<protein>
    <submittedName>
        <fullName evidence="2">GNAT family N-acetyltransferase</fullName>
    </submittedName>
</protein>
<comment type="caution">
    <text evidence="2">The sequence shown here is derived from an EMBL/GenBank/DDBJ whole genome shotgun (WGS) entry which is preliminary data.</text>
</comment>
<evidence type="ECO:0000259" key="1">
    <source>
        <dbReference type="PROSITE" id="PS51186"/>
    </source>
</evidence>
<evidence type="ECO:0000313" key="2">
    <source>
        <dbReference type="EMBL" id="MBW0134887.1"/>
    </source>
</evidence>
<keyword evidence="3" id="KW-1185">Reference proteome</keyword>
<gene>
    <name evidence="2" type="ORF">I4I81_11530</name>
</gene>